<dbReference type="Proteomes" id="UP001597011">
    <property type="component" value="Unassembled WGS sequence"/>
</dbReference>
<evidence type="ECO:0000313" key="1">
    <source>
        <dbReference type="EMBL" id="MFD0835774.1"/>
    </source>
</evidence>
<gene>
    <name evidence="1" type="ORF">ACFQ0I_08375</name>
</gene>
<protein>
    <submittedName>
        <fullName evidence="1">Uncharacterized protein</fullName>
    </submittedName>
</protein>
<dbReference type="EMBL" id="JBHTIB010000012">
    <property type="protein sequence ID" value="MFD0835774.1"/>
    <property type="molecule type" value="Genomic_DNA"/>
</dbReference>
<keyword evidence="2" id="KW-1185">Reference proteome</keyword>
<organism evidence="1 2">
    <name type="scientific">Mariniflexile aquimaris</name>
    <dbReference type="NCBI Taxonomy" id="881009"/>
    <lineage>
        <taxon>Bacteria</taxon>
        <taxon>Pseudomonadati</taxon>
        <taxon>Bacteroidota</taxon>
        <taxon>Flavobacteriia</taxon>
        <taxon>Flavobacteriales</taxon>
        <taxon>Flavobacteriaceae</taxon>
        <taxon>Mariniflexile</taxon>
    </lineage>
</organism>
<comment type="caution">
    <text evidence="1">The sequence shown here is derived from an EMBL/GenBank/DDBJ whole genome shotgun (WGS) entry which is preliminary data.</text>
</comment>
<sequence>MQNVKKHILFKTITFVLAITLLLPYGAKFAHMFAHHKHDICYGKKTTHLHELNTDCDFYKFKISNPFTITFFNFELIPSEEPSLEIVSQYQFLSKFQRLQTTLRGPPAFI</sequence>
<reference evidence="2" key="1">
    <citation type="journal article" date="2019" name="Int. J. Syst. Evol. Microbiol.">
        <title>The Global Catalogue of Microorganisms (GCM) 10K type strain sequencing project: providing services to taxonomists for standard genome sequencing and annotation.</title>
        <authorList>
            <consortium name="The Broad Institute Genomics Platform"/>
            <consortium name="The Broad Institute Genome Sequencing Center for Infectious Disease"/>
            <person name="Wu L."/>
            <person name="Ma J."/>
        </authorList>
    </citation>
    <scope>NUCLEOTIDE SEQUENCE [LARGE SCALE GENOMIC DNA]</scope>
    <source>
        <strain evidence="2">CCUG 60529</strain>
    </source>
</reference>
<accession>A0ABW3BRL2</accession>
<evidence type="ECO:0000313" key="2">
    <source>
        <dbReference type="Proteomes" id="UP001597011"/>
    </source>
</evidence>
<proteinExistence type="predicted"/>
<name>A0ABW3BRL2_9FLAO</name>
<dbReference type="RefSeq" id="WP_379941197.1">
    <property type="nucleotide sequence ID" value="NZ_JBHTIB010000012.1"/>
</dbReference>